<feature type="compositionally biased region" description="Basic and acidic residues" evidence="6">
    <location>
        <begin position="347"/>
        <end position="357"/>
    </location>
</feature>
<evidence type="ECO:0000256" key="5">
    <source>
        <dbReference type="PROSITE-ProRule" id="PRU00723"/>
    </source>
</evidence>
<comment type="caution">
    <text evidence="8">The sequence shown here is derived from an EMBL/GenBank/DDBJ whole genome shotgun (WGS) entry which is preliminary data.</text>
</comment>
<dbReference type="Gene3D" id="6.10.250.3220">
    <property type="match status" value="1"/>
</dbReference>
<dbReference type="PROSITE" id="PS50103">
    <property type="entry name" value="ZF_C3H1"/>
    <property type="match status" value="1"/>
</dbReference>
<evidence type="ECO:0000256" key="4">
    <source>
        <dbReference type="ARBA" id="ARBA00022833"/>
    </source>
</evidence>
<dbReference type="InterPro" id="IPR012337">
    <property type="entry name" value="RNaseH-like_sf"/>
</dbReference>
<evidence type="ECO:0000259" key="7">
    <source>
        <dbReference type="PROSITE" id="PS50103"/>
    </source>
</evidence>
<evidence type="ECO:0000256" key="2">
    <source>
        <dbReference type="ARBA" id="ARBA00022723"/>
    </source>
</evidence>
<dbReference type="SUPFAM" id="SSF90229">
    <property type="entry name" value="CCCH zinc finger"/>
    <property type="match status" value="1"/>
</dbReference>
<reference evidence="8 9" key="1">
    <citation type="submission" date="2024-02" db="EMBL/GenBank/DDBJ databases">
        <authorList>
            <person name="Daric V."/>
            <person name="Darras S."/>
        </authorList>
    </citation>
    <scope>NUCLEOTIDE SEQUENCE [LARGE SCALE GENOMIC DNA]</scope>
</reference>
<evidence type="ECO:0000313" key="9">
    <source>
        <dbReference type="Proteomes" id="UP001642483"/>
    </source>
</evidence>
<evidence type="ECO:0000256" key="6">
    <source>
        <dbReference type="SAM" id="MobiDB-lite"/>
    </source>
</evidence>
<feature type="zinc finger region" description="C3H1-type" evidence="5">
    <location>
        <begin position="284"/>
        <end position="312"/>
    </location>
</feature>
<dbReference type="InterPro" id="IPR051181">
    <property type="entry name" value="CAF1_poly(A)_ribonucleases"/>
</dbReference>
<feature type="compositionally biased region" description="Polar residues" evidence="6">
    <location>
        <begin position="358"/>
        <end position="376"/>
    </location>
</feature>
<dbReference type="PANTHER" id="PTHR15092">
    <property type="entry name" value="POLY A -SPECIFIC RIBONUCLEASE/TARGET OF EGR1, MEMBER 1"/>
    <property type="match status" value="1"/>
</dbReference>
<keyword evidence="3 5" id="KW-0863">Zinc-finger</keyword>
<dbReference type="InterPro" id="IPR006941">
    <property type="entry name" value="RNase_CAF1"/>
</dbReference>
<keyword evidence="4 5" id="KW-0862">Zinc</keyword>
<evidence type="ECO:0000313" key="8">
    <source>
        <dbReference type="EMBL" id="CAK8675753.1"/>
    </source>
</evidence>
<accession>A0ABP0FCD8</accession>
<sequence>MASISEVHVTDVTIKNIDQLWPRIILNITEASFIAVDVEMSGLGTKNGTMASHLDDRYKALVTAAKTRSVISLGVACFKAEQHYEDAPSDENETCDSNKNQLVFCVSVYNIVLLCSDPYTIDPDAVKFLVAHGFNFNQQFADGIPYHKGNDTTSEKSSQLYMRRLFSELIRQRKPLVVHNGFADLVFLYQCFYAECPNKLASFMADLSEMFPSGIYDTKYIAEYLDHTSASFLLFVFKFSYLNAIESEKQGRSSLKIVSGDKTKWTACISLQDSSPTQKIDKLKPVLNLCEQYSAHGWCLAGVNCRKSHNINAIIEEHKKEKTSRKRKRKRSEQKQIKGSDNGSNEQQKRYSEEHSSGTENGYSDTNNCQLNQTEPDNFSHRSGIDSFMTGYTFAAFIASRCTPSVIANFKDANLTQIEGKVYSDQIPFLDNDLQKSIVNKLFLSGKNIPLSVCKSLYTTTSNNHSEKLVNIYIN</sequence>
<protein>
    <recommendedName>
        <fullName evidence="7">C3H1-type domain-containing protein</fullName>
    </recommendedName>
</protein>
<feature type="region of interest" description="Disordered" evidence="6">
    <location>
        <begin position="316"/>
        <end position="376"/>
    </location>
</feature>
<keyword evidence="9" id="KW-1185">Reference proteome</keyword>
<feature type="domain" description="C3H1-type" evidence="7">
    <location>
        <begin position="284"/>
        <end position="312"/>
    </location>
</feature>
<evidence type="ECO:0000256" key="3">
    <source>
        <dbReference type="ARBA" id="ARBA00022771"/>
    </source>
</evidence>
<dbReference type="InterPro" id="IPR000571">
    <property type="entry name" value="Znf_CCCH"/>
</dbReference>
<dbReference type="Gene3D" id="3.30.420.10">
    <property type="entry name" value="Ribonuclease H-like superfamily/Ribonuclease H"/>
    <property type="match status" value="1"/>
</dbReference>
<dbReference type="InterPro" id="IPR036397">
    <property type="entry name" value="RNaseH_sf"/>
</dbReference>
<feature type="compositionally biased region" description="Basic residues" evidence="6">
    <location>
        <begin position="321"/>
        <end position="332"/>
    </location>
</feature>
<dbReference type="SUPFAM" id="SSF53098">
    <property type="entry name" value="Ribonuclease H-like"/>
    <property type="match status" value="1"/>
</dbReference>
<dbReference type="Proteomes" id="UP001642483">
    <property type="component" value="Unassembled WGS sequence"/>
</dbReference>
<gene>
    <name evidence="8" type="ORF">CVLEPA_LOCUS5295</name>
</gene>
<name>A0ABP0FCD8_CLALP</name>
<dbReference type="PANTHER" id="PTHR15092:SF37">
    <property type="entry name" value="TARGET OF EGR1 PROTEIN 1"/>
    <property type="match status" value="1"/>
</dbReference>
<dbReference type="InterPro" id="IPR036855">
    <property type="entry name" value="Znf_CCCH_sf"/>
</dbReference>
<dbReference type="Pfam" id="PF04857">
    <property type="entry name" value="CAF1"/>
    <property type="match status" value="2"/>
</dbReference>
<proteinExistence type="inferred from homology"/>
<evidence type="ECO:0000256" key="1">
    <source>
        <dbReference type="ARBA" id="ARBA00008372"/>
    </source>
</evidence>
<keyword evidence="2 5" id="KW-0479">Metal-binding</keyword>
<organism evidence="8 9">
    <name type="scientific">Clavelina lepadiformis</name>
    <name type="common">Light-bulb sea squirt</name>
    <name type="synonym">Ascidia lepadiformis</name>
    <dbReference type="NCBI Taxonomy" id="159417"/>
    <lineage>
        <taxon>Eukaryota</taxon>
        <taxon>Metazoa</taxon>
        <taxon>Chordata</taxon>
        <taxon>Tunicata</taxon>
        <taxon>Ascidiacea</taxon>
        <taxon>Aplousobranchia</taxon>
        <taxon>Clavelinidae</taxon>
        <taxon>Clavelina</taxon>
    </lineage>
</organism>
<comment type="similarity">
    <text evidence="1">Belongs to the CAF1 family.</text>
</comment>
<dbReference type="EMBL" id="CAWYQH010000024">
    <property type="protein sequence ID" value="CAK8675753.1"/>
    <property type="molecule type" value="Genomic_DNA"/>
</dbReference>